<sequence length="86" mass="9744">MFLEIEDSARKHGCTDAEITHAVMHHIGRQGIRGVDNQATFMFVGHPRAGALEHDYLEVGVAKWKDGTLHAFHAMTLSSKWQRLIY</sequence>
<dbReference type="RefSeq" id="WP_094693643.1">
    <property type="nucleotide sequence ID" value="NZ_JBDNSG010000008.1"/>
</dbReference>
<dbReference type="Proteomes" id="UP000216451">
    <property type="component" value="Unassembled WGS sequence"/>
</dbReference>
<dbReference type="GeneID" id="98295889"/>
<comment type="caution">
    <text evidence="1">The sequence shown here is derived from an EMBL/GenBank/DDBJ whole genome shotgun (WGS) entry which is preliminary data.</text>
</comment>
<keyword evidence="2" id="KW-1185">Reference proteome</keyword>
<evidence type="ECO:0000313" key="1">
    <source>
        <dbReference type="EMBL" id="OZG67146.1"/>
    </source>
</evidence>
<dbReference type="EMBL" id="MWXA01000005">
    <property type="protein sequence ID" value="OZG67146.1"/>
    <property type="molecule type" value="Genomic_DNA"/>
</dbReference>
<gene>
    <name evidence="1" type="ORF">BAQU_1218</name>
</gene>
<organism evidence="1 2">
    <name type="scientific">Bifidobacterium aquikefiri</name>
    <dbReference type="NCBI Taxonomy" id="1653207"/>
    <lineage>
        <taxon>Bacteria</taxon>
        <taxon>Bacillati</taxon>
        <taxon>Actinomycetota</taxon>
        <taxon>Actinomycetes</taxon>
        <taxon>Bifidobacteriales</taxon>
        <taxon>Bifidobacteriaceae</taxon>
        <taxon>Bifidobacterium</taxon>
    </lineage>
</organism>
<dbReference type="OrthoDB" id="3233171at2"/>
<proteinExistence type="predicted"/>
<name>A0A261G813_9BIFI</name>
<reference evidence="1 2" key="1">
    <citation type="journal article" date="2017" name="BMC Genomics">
        <title>Comparative genomic and phylogenomic analyses of the Bifidobacteriaceae family.</title>
        <authorList>
            <person name="Lugli G.A."/>
            <person name="Milani C."/>
            <person name="Turroni F."/>
            <person name="Duranti S."/>
            <person name="Mancabelli L."/>
            <person name="Mangifesta M."/>
            <person name="Ferrario C."/>
            <person name="Modesto M."/>
            <person name="Mattarelli P."/>
            <person name="Jiri K."/>
            <person name="van Sinderen D."/>
            <person name="Ventura M."/>
        </authorList>
    </citation>
    <scope>NUCLEOTIDE SEQUENCE [LARGE SCALE GENOMIC DNA]</scope>
    <source>
        <strain evidence="1 2">LMG 28769</strain>
    </source>
</reference>
<evidence type="ECO:0000313" key="2">
    <source>
        <dbReference type="Proteomes" id="UP000216451"/>
    </source>
</evidence>
<protein>
    <submittedName>
        <fullName evidence="1">Uncharacterized protein</fullName>
    </submittedName>
</protein>
<accession>A0A261G813</accession>
<dbReference type="AlphaFoldDB" id="A0A261G813"/>